<accession>A0A923IZ76</accession>
<comment type="similarity">
    <text evidence="1">Belongs to the ROK (NagC/XylR) family.</text>
</comment>
<dbReference type="PANTHER" id="PTHR18964">
    <property type="entry name" value="ROK (REPRESSOR, ORF, KINASE) FAMILY"/>
    <property type="match status" value="1"/>
</dbReference>
<gene>
    <name evidence="3" type="ORF">HD592_001641</name>
</gene>
<dbReference type="Gene3D" id="1.10.10.10">
    <property type="entry name" value="Winged helix-like DNA-binding domain superfamily/Winged helix DNA-binding domain"/>
    <property type="match status" value="1"/>
</dbReference>
<protein>
    <submittedName>
        <fullName evidence="3">NBD/HSP70 family sugar kinase</fullName>
    </submittedName>
</protein>
<dbReference type="Proteomes" id="UP000617426">
    <property type="component" value="Unassembled WGS sequence"/>
</dbReference>
<evidence type="ECO:0000313" key="4">
    <source>
        <dbReference type="Proteomes" id="UP000617426"/>
    </source>
</evidence>
<dbReference type="Pfam" id="PF00480">
    <property type="entry name" value="ROK"/>
    <property type="match status" value="1"/>
</dbReference>
<evidence type="ECO:0000256" key="1">
    <source>
        <dbReference type="ARBA" id="ARBA00006479"/>
    </source>
</evidence>
<keyword evidence="4" id="KW-1185">Reference proteome</keyword>
<proteinExistence type="inferred from homology"/>
<keyword evidence="3" id="KW-0418">Kinase</keyword>
<dbReference type="SUPFAM" id="SSF46785">
    <property type="entry name" value="Winged helix' DNA-binding domain"/>
    <property type="match status" value="1"/>
</dbReference>
<evidence type="ECO:0000313" key="3">
    <source>
        <dbReference type="EMBL" id="MBB6335076.1"/>
    </source>
</evidence>
<dbReference type="Pfam" id="PF12802">
    <property type="entry name" value="MarR_2"/>
    <property type="match status" value="1"/>
</dbReference>
<keyword evidence="3" id="KW-0808">Transferase</keyword>
<dbReference type="InterPro" id="IPR000835">
    <property type="entry name" value="HTH_MarR-typ"/>
</dbReference>
<dbReference type="AlphaFoldDB" id="A0A923IZ76"/>
<reference evidence="3" key="1">
    <citation type="submission" date="2020-08" db="EMBL/GenBank/DDBJ databases">
        <title>Sequencing the genomes of 1000 actinobacteria strains.</title>
        <authorList>
            <person name="Klenk H.-P."/>
        </authorList>
    </citation>
    <scope>NUCLEOTIDE SEQUENCE</scope>
    <source>
        <strain evidence="3">DSM 10695</strain>
    </source>
</reference>
<dbReference type="GO" id="GO:0003700">
    <property type="term" value="F:DNA-binding transcription factor activity"/>
    <property type="evidence" value="ECO:0007669"/>
    <property type="project" value="InterPro"/>
</dbReference>
<evidence type="ECO:0000259" key="2">
    <source>
        <dbReference type="Pfam" id="PF12802"/>
    </source>
</evidence>
<dbReference type="PANTHER" id="PTHR18964:SF173">
    <property type="entry name" value="GLUCOKINASE"/>
    <property type="match status" value="1"/>
</dbReference>
<dbReference type="InterPro" id="IPR036388">
    <property type="entry name" value="WH-like_DNA-bd_sf"/>
</dbReference>
<name>A0A923IZ76_9ACTO</name>
<dbReference type="InterPro" id="IPR036390">
    <property type="entry name" value="WH_DNA-bd_sf"/>
</dbReference>
<dbReference type="SUPFAM" id="SSF53067">
    <property type="entry name" value="Actin-like ATPase domain"/>
    <property type="match status" value="1"/>
</dbReference>
<feature type="domain" description="HTH marR-type" evidence="2">
    <location>
        <begin position="19"/>
        <end position="72"/>
    </location>
</feature>
<sequence length="398" mass="41155">METSGVFAGSQTSLREANSARVLEAVKRYGRITQVELSAMTGLSQATISNIVKQLAANGTVELSSTIRSGRRAQLVSLARTGTLVAGIAIGRRALVARIFDASGEDHARQTLPLPLDHKVDTTLDRAALLLMELLETSGGDPDGLAAIGLSLPAPVDPASGMISARGVMRGWEDIDVGSVLKRRLHKDVLVVNDANAAALAENRFGSLRGSDSCAYVRASYFTGSGMILDGRLRTGSRGIAGEIGHIIVDPAGRICACGARGCLNTVVGAESLLDLLRLSRGPMTLSDLLSLAAAGDPGCRQVITDAGATIGQVLADLTTAIGLDRIAIGGELAQAGEVFFEPIRRALSDRPMAGSAAVEFVRAALGDDAEPLGAAALARDAFVPSYAPPSTASTEDS</sequence>
<dbReference type="RefSeq" id="WP_184453241.1">
    <property type="nucleotide sequence ID" value="NZ_JACHMK010000001.1"/>
</dbReference>
<dbReference type="Gene3D" id="3.30.420.40">
    <property type="match status" value="2"/>
</dbReference>
<dbReference type="EMBL" id="JACHMK010000001">
    <property type="protein sequence ID" value="MBB6335076.1"/>
    <property type="molecule type" value="Genomic_DNA"/>
</dbReference>
<dbReference type="InterPro" id="IPR000600">
    <property type="entry name" value="ROK"/>
</dbReference>
<organism evidence="3 4">
    <name type="scientific">Schaalia hyovaginalis</name>
    <dbReference type="NCBI Taxonomy" id="29316"/>
    <lineage>
        <taxon>Bacteria</taxon>
        <taxon>Bacillati</taxon>
        <taxon>Actinomycetota</taxon>
        <taxon>Actinomycetes</taxon>
        <taxon>Actinomycetales</taxon>
        <taxon>Actinomycetaceae</taxon>
        <taxon>Schaalia</taxon>
    </lineage>
</organism>
<dbReference type="InterPro" id="IPR043129">
    <property type="entry name" value="ATPase_NBD"/>
</dbReference>
<comment type="caution">
    <text evidence="3">The sequence shown here is derived from an EMBL/GenBank/DDBJ whole genome shotgun (WGS) entry which is preliminary data.</text>
</comment>
<dbReference type="GO" id="GO:0016301">
    <property type="term" value="F:kinase activity"/>
    <property type="evidence" value="ECO:0007669"/>
    <property type="project" value="UniProtKB-KW"/>
</dbReference>